<dbReference type="PANTHER" id="PTHR33692:SF1">
    <property type="entry name" value="RIBOSOME MATURATION FACTOR RIMM"/>
    <property type="match status" value="1"/>
</dbReference>
<dbReference type="GO" id="GO:0005840">
    <property type="term" value="C:ribosome"/>
    <property type="evidence" value="ECO:0007669"/>
    <property type="project" value="InterPro"/>
</dbReference>
<comment type="subunit">
    <text evidence="5">Binds ribosomal protein uS19.</text>
</comment>
<dbReference type="eggNOG" id="COG0806">
    <property type="taxonomic scope" value="Bacteria"/>
</dbReference>
<dbReference type="Gene3D" id="2.40.30.60">
    <property type="entry name" value="RimM"/>
    <property type="match status" value="1"/>
</dbReference>
<dbReference type="Pfam" id="PF01782">
    <property type="entry name" value="RimM"/>
    <property type="match status" value="1"/>
</dbReference>
<accession>W0DD93</accession>
<protein>
    <recommendedName>
        <fullName evidence="5">Ribosome maturation factor RimM</fullName>
    </recommendedName>
</protein>
<dbReference type="RefSeq" id="WP_025306655.1">
    <property type="nucleotide sequence ID" value="NZ_CP007028.1"/>
</dbReference>
<dbReference type="GO" id="GO:0006364">
    <property type="term" value="P:rRNA processing"/>
    <property type="evidence" value="ECO:0007669"/>
    <property type="project" value="UniProtKB-UniRule"/>
</dbReference>
<dbReference type="KEGG" id="trd:THERU_07705"/>
<dbReference type="Pfam" id="PF05239">
    <property type="entry name" value="PRC"/>
    <property type="match status" value="1"/>
</dbReference>
<dbReference type="PANTHER" id="PTHR33692">
    <property type="entry name" value="RIBOSOME MATURATION FACTOR RIMM"/>
    <property type="match status" value="1"/>
</dbReference>
<dbReference type="InterPro" id="IPR027275">
    <property type="entry name" value="PRC-brl_dom"/>
</dbReference>
<keyword evidence="4 5" id="KW-0143">Chaperone</keyword>
<sequence length="167" mass="19627">MEDFVVIGKIADTYGLNQELKVLAYLPPKEWKRIKKVYFKKRGGDYVPFELEKLRPHGEKWVLIKLKAVQSQEDATRFLGAKVFLPKENLPKRKKDEYYFFELEGLEVRSQEGKVLGRVDRLSSDKDRVYLEINDGKVIIPFIKEFVLEVKPEEGYLVINSLLEELF</sequence>
<dbReference type="InterPro" id="IPR002676">
    <property type="entry name" value="RimM_N"/>
</dbReference>
<dbReference type="GO" id="GO:0042274">
    <property type="term" value="P:ribosomal small subunit biogenesis"/>
    <property type="evidence" value="ECO:0007669"/>
    <property type="project" value="UniProtKB-UniRule"/>
</dbReference>
<comment type="function">
    <text evidence="5">An accessory protein needed during the final step in the assembly of 30S ribosomal subunit, possibly for assembly of the head region. Essential for efficient processing of 16S rRNA. May be needed both before and after RbfA during the maturation of 16S rRNA. It has affinity for free ribosomal 30S subunits but not for 70S ribosomes.</text>
</comment>
<dbReference type="AlphaFoldDB" id="W0DD93"/>
<dbReference type="OrthoDB" id="9810331at2"/>
<dbReference type="InterPro" id="IPR009000">
    <property type="entry name" value="Transl_B-barrel_sf"/>
</dbReference>
<dbReference type="GO" id="GO:0005737">
    <property type="term" value="C:cytoplasm"/>
    <property type="evidence" value="ECO:0007669"/>
    <property type="project" value="UniProtKB-SubCell"/>
</dbReference>
<evidence type="ECO:0000259" key="6">
    <source>
        <dbReference type="Pfam" id="PF01782"/>
    </source>
</evidence>
<feature type="domain" description="PRC-barrel" evidence="7">
    <location>
        <begin position="96"/>
        <end position="162"/>
    </location>
</feature>
<comment type="similarity">
    <text evidence="5">Belongs to the RimM family.</text>
</comment>
<evidence type="ECO:0000256" key="4">
    <source>
        <dbReference type="ARBA" id="ARBA00023186"/>
    </source>
</evidence>
<evidence type="ECO:0000256" key="5">
    <source>
        <dbReference type="HAMAP-Rule" id="MF_00014"/>
    </source>
</evidence>
<keyword evidence="3 5" id="KW-0698">rRNA processing</keyword>
<dbReference type="InterPro" id="IPR011961">
    <property type="entry name" value="RimM"/>
</dbReference>
<name>W0DD93_9AQUI</name>
<evidence type="ECO:0000256" key="2">
    <source>
        <dbReference type="ARBA" id="ARBA00022517"/>
    </source>
</evidence>
<dbReference type="HAMAP" id="MF_00014">
    <property type="entry name" value="Ribosome_mat_RimM"/>
    <property type="match status" value="1"/>
</dbReference>
<dbReference type="InterPro" id="IPR036976">
    <property type="entry name" value="RimM_N_sf"/>
</dbReference>
<keyword evidence="9" id="KW-1185">Reference proteome</keyword>
<dbReference type="SUPFAM" id="SSF50346">
    <property type="entry name" value="PRC-barrel domain"/>
    <property type="match status" value="1"/>
</dbReference>
<gene>
    <name evidence="5" type="primary">rimM</name>
    <name evidence="8" type="ORF">THERU_07705</name>
</gene>
<evidence type="ECO:0000259" key="7">
    <source>
        <dbReference type="Pfam" id="PF05239"/>
    </source>
</evidence>
<reference evidence="8 9" key="1">
    <citation type="submission" date="2013-12" db="EMBL/GenBank/DDBJ databases">
        <authorList>
            <consortium name="DOE Joint Genome Institute"/>
            <person name="Eisen J."/>
            <person name="Huntemann M."/>
            <person name="Han J."/>
            <person name="Chen A."/>
            <person name="Kyrpides N."/>
            <person name="Mavromatis K."/>
            <person name="Markowitz V."/>
            <person name="Palaniappan K."/>
            <person name="Ivanova N."/>
            <person name="Schaumberg A."/>
            <person name="Pati A."/>
            <person name="Liolios K."/>
            <person name="Nordberg H.P."/>
            <person name="Cantor M.N."/>
            <person name="Hua S.X."/>
            <person name="Woyke T."/>
        </authorList>
    </citation>
    <scope>NUCLEOTIDE SEQUENCE [LARGE SCALE GENOMIC DNA]</scope>
    <source>
        <strain evidence="8 9">DSM 23557</strain>
    </source>
</reference>
<dbReference type="Gene3D" id="2.30.30.240">
    <property type="entry name" value="PRC-barrel domain"/>
    <property type="match status" value="1"/>
</dbReference>
<dbReference type="InterPro" id="IPR011033">
    <property type="entry name" value="PRC_barrel-like_sf"/>
</dbReference>
<proteinExistence type="inferred from homology"/>
<comment type="domain">
    <text evidence="5">The PRC barrel domain binds ribosomal protein uS19.</text>
</comment>
<dbReference type="STRING" id="75906.THERU_07705"/>
<feature type="domain" description="RimM N-terminal" evidence="6">
    <location>
        <begin position="6"/>
        <end position="88"/>
    </location>
</feature>
<dbReference type="EMBL" id="CP007028">
    <property type="protein sequence ID" value="AHE96579.1"/>
    <property type="molecule type" value="Genomic_DNA"/>
</dbReference>
<organism evidence="9">
    <name type="scientific">Thermocrinis ruber</name>
    <dbReference type="NCBI Taxonomy" id="75906"/>
    <lineage>
        <taxon>Bacteria</taxon>
        <taxon>Pseudomonadati</taxon>
        <taxon>Aquificota</taxon>
        <taxon>Aquificia</taxon>
        <taxon>Aquificales</taxon>
        <taxon>Aquificaceae</taxon>
        <taxon>Thermocrinis</taxon>
    </lineage>
</organism>
<dbReference type="HOGENOM" id="CLU_077636_3_2_0"/>
<evidence type="ECO:0000313" key="9">
    <source>
        <dbReference type="Proteomes" id="UP000018914"/>
    </source>
</evidence>
<evidence type="ECO:0000256" key="3">
    <source>
        <dbReference type="ARBA" id="ARBA00022552"/>
    </source>
</evidence>
<dbReference type="NCBIfam" id="TIGR02273">
    <property type="entry name" value="16S_RimM"/>
    <property type="match status" value="1"/>
</dbReference>
<dbReference type="GO" id="GO:0043022">
    <property type="term" value="F:ribosome binding"/>
    <property type="evidence" value="ECO:0007669"/>
    <property type="project" value="InterPro"/>
</dbReference>
<comment type="subcellular location">
    <subcellularLocation>
        <location evidence="5">Cytoplasm</location>
    </subcellularLocation>
</comment>
<evidence type="ECO:0000313" key="8">
    <source>
        <dbReference type="EMBL" id="AHE96579.1"/>
    </source>
</evidence>
<dbReference type="Proteomes" id="UP000018914">
    <property type="component" value="Chromosome"/>
</dbReference>
<evidence type="ECO:0000256" key="1">
    <source>
        <dbReference type="ARBA" id="ARBA00022490"/>
    </source>
</evidence>
<keyword evidence="1 5" id="KW-0963">Cytoplasm</keyword>
<dbReference type="SUPFAM" id="SSF50447">
    <property type="entry name" value="Translation proteins"/>
    <property type="match status" value="1"/>
</dbReference>
<keyword evidence="2 5" id="KW-0690">Ribosome biogenesis</keyword>